<keyword evidence="1" id="KW-0472">Membrane</keyword>
<accession>A0A841ADX3</accession>
<dbReference type="Proteomes" id="UP000588158">
    <property type="component" value="Unassembled WGS sequence"/>
</dbReference>
<dbReference type="AlphaFoldDB" id="A0A841ADX3"/>
<evidence type="ECO:0000313" key="3">
    <source>
        <dbReference type="Proteomes" id="UP000588158"/>
    </source>
</evidence>
<feature type="transmembrane region" description="Helical" evidence="1">
    <location>
        <begin position="12"/>
        <end position="33"/>
    </location>
</feature>
<keyword evidence="3" id="KW-1185">Reference proteome</keyword>
<dbReference type="EMBL" id="JACHLZ010000001">
    <property type="protein sequence ID" value="MBB5831545.1"/>
    <property type="molecule type" value="Genomic_DNA"/>
</dbReference>
<evidence type="ECO:0000313" key="2">
    <source>
        <dbReference type="EMBL" id="MBB5831545.1"/>
    </source>
</evidence>
<comment type="caution">
    <text evidence="2">The sequence shown here is derived from an EMBL/GenBank/DDBJ whole genome shotgun (WGS) entry which is preliminary data.</text>
</comment>
<evidence type="ECO:0000256" key="1">
    <source>
        <dbReference type="SAM" id="Phobius"/>
    </source>
</evidence>
<sequence>MSTFTRSLRNSSYQFGSVTILLYFASWGIWWSFFQI</sequence>
<name>A0A841ADX3_9MICO</name>
<keyword evidence="1" id="KW-0812">Transmembrane</keyword>
<protein>
    <submittedName>
        <fullName evidence="2">Uncharacterized protein</fullName>
    </submittedName>
</protein>
<proteinExistence type="predicted"/>
<gene>
    <name evidence="2" type="ORF">HNR70_001358</name>
</gene>
<keyword evidence="1" id="KW-1133">Transmembrane helix</keyword>
<reference evidence="2 3" key="1">
    <citation type="submission" date="2020-08" db="EMBL/GenBank/DDBJ databases">
        <title>Sequencing the genomes of 1000 actinobacteria strains.</title>
        <authorList>
            <person name="Klenk H.-P."/>
        </authorList>
    </citation>
    <scope>NUCLEOTIDE SEQUENCE [LARGE SCALE GENOMIC DNA]</scope>
    <source>
        <strain evidence="2 3">DSM 28796</strain>
    </source>
</reference>
<organism evidence="2 3">
    <name type="scientific">Brachybacterium aquaticum</name>
    <dbReference type="NCBI Taxonomy" id="1432564"/>
    <lineage>
        <taxon>Bacteria</taxon>
        <taxon>Bacillati</taxon>
        <taxon>Actinomycetota</taxon>
        <taxon>Actinomycetes</taxon>
        <taxon>Micrococcales</taxon>
        <taxon>Dermabacteraceae</taxon>
        <taxon>Brachybacterium</taxon>
    </lineage>
</organism>